<dbReference type="InterPro" id="IPR045030">
    <property type="entry name" value="LYSM1-4"/>
</dbReference>
<dbReference type="SUPFAM" id="SSF81383">
    <property type="entry name" value="F-box domain"/>
    <property type="match status" value="1"/>
</dbReference>
<sequence>MVFELLEPRLLAKARCTCKLWRQVASDLQVRKASFIRHWQLLGVHGQPRQLQFFETAALASFVRQHVVLRTDTLQMLAVRHGTDVPGLKRVNNLMTEHSLHSRTHLFIPVASREQLQGQLVSFAFCPLSKRQFAVLRGGLHQQQQQQGTGTAAEEEHQQQLHPQGQGSAGHSAFKLEALEAKLCQLLGRSLHVDSDTAKFYLGEAGGDIKAAMEAFAQDLAWEGTTPGPIRTAPVQRWIEGKAGL</sequence>
<accession>A0ABY8TWT2</accession>
<dbReference type="InterPro" id="IPR036779">
    <property type="entry name" value="LysM_dom_sf"/>
</dbReference>
<dbReference type="CDD" id="cd00118">
    <property type="entry name" value="LysM"/>
    <property type="match status" value="1"/>
</dbReference>
<evidence type="ECO:0000256" key="1">
    <source>
        <dbReference type="SAM" id="MobiDB-lite"/>
    </source>
</evidence>
<gene>
    <name evidence="2" type="ORF">OEZ85_006907</name>
</gene>
<proteinExistence type="predicted"/>
<dbReference type="EMBL" id="CP126211">
    <property type="protein sequence ID" value="WIA13324.1"/>
    <property type="molecule type" value="Genomic_DNA"/>
</dbReference>
<keyword evidence="3" id="KW-1185">Reference proteome</keyword>
<dbReference type="PANTHER" id="PTHR20932">
    <property type="entry name" value="LYSM AND PUTATIVE PEPTIDOGLYCAN-BINDING DOMAIN-CONTAINING PROTEIN"/>
    <property type="match status" value="1"/>
</dbReference>
<protein>
    <recommendedName>
        <fullName evidence="4">LysM domain-containing protein</fullName>
    </recommendedName>
</protein>
<name>A0ABY8TWT2_TETOB</name>
<dbReference type="InterPro" id="IPR018392">
    <property type="entry name" value="LysM"/>
</dbReference>
<dbReference type="SUPFAM" id="SSF54106">
    <property type="entry name" value="LysM domain"/>
    <property type="match status" value="1"/>
</dbReference>
<organism evidence="2 3">
    <name type="scientific">Tetradesmus obliquus</name>
    <name type="common">Green alga</name>
    <name type="synonym">Acutodesmus obliquus</name>
    <dbReference type="NCBI Taxonomy" id="3088"/>
    <lineage>
        <taxon>Eukaryota</taxon>
        <taxon>Viridiplantae</taxon>
        <taxon>Chlorophyta</taxon>
        <taxon>core chlorophytes</taxon>
        <taxon>Chlorophyceae</taxon>
        <taxon>CS clade</taxon>
        <taxon>Sphaeropleales</taxon>
        <taxon>Scenedesmaceae</taxon>
        <taxon>Tetradesmus</taxon>
    </lineage>
</organism>
<evidence type="ECO:0000313" key="2">
    <source>
        <dbReference type="EMBL" id="WIA13324.1"/>
    </source>
</evidence>
<evidence type="ECO:0008006" key="4">
    <source>
        <dbReference type="Google" id="ProtNLM"/>
    </source>
</evidence>
<evidence type="ECO:0000313" key="3">
    <source>
        <dbReference type="Proteomes" id="UP001244341"/>
    </source>
</evidence>
<dbReference type="PANTHER" id="PTHR20932:SF8">
    <property type="entry name" value="LD22649P"/>
    <property type="match status" value="1"/>
</dbReference>
<dbReference type="Gene3D" id="3.10.350.10">
    <property type="entry name" value="LysM domain"/>
    <property type="match status" value="1"/>
</dbReference>
<dbReference type="Proteomes" id="UP001244341">
    <property type="component" value="Chromosome 4b"/>
</dbReference>
<dbReference type="InterPro" id="IPR036047">
    <property type="entry name" value="F-box-like_dom_sf"/>
</dbReference>
<reference evidence="2 3" key="1">
    <citation type="submission" date="2023-05" db="EMBL/GenBank/DDBJ databases">
        <title>A 100% complete, gapless, phased diploid assembly of the Scenedesmus obliquus UTEX 3031 genome.</title>
        <authorList>
            <person name="Biondi T.C."/>
            <person name="Hanschen E.R."/>
            <person name="Kwon T."/>
            <person name="Eng W."/>
            <person name="Kruse C.P.S."/>
            <person name="Koehler S.I."/>
            <person name="Kunde Y."/>
            <person name="Gleasner C.D."/>
            <person name="You Mak K.T."/>
            <person name="Polle J."/>
            <person name="Hovde B.T."/>
            <person name="Starkenburg S.R."/>
        </authorList>
    </citation>
    <scope>NUCLEOTIDE SEQUENCE [LARGE SCALE GENOMIC DNA]</scope>
    <source>
        <strain evidence="2 3">DOE0152z</strain>
    </source>
</reference>
<feature type="region of interest" description="Disordered" evidence="1">
    <location>
        <begin position="144"/>
        <end position="170"/>
    </location>
</feature>